<dbReference type="EMBL" id="CAJNOH010000294">
    <property type="protein sequence ID" value="CAF0988229.1"/>
    <property type="molecule type" value="Genomic_DNA"/>
</dbReference>
<evidence type="ECO:0000259" key="10">
    <source>
        <dbReference type="Pfam" id="PF05649"/>
    </source>
</evidence>
<reference evidence="11" key="1">
    <citation type="submission" date="2021-02" db="EMBL/GenBank/DDBJ databases">
        <authorList>
            <person name="Nowell W R."/>
        </authorList>
    </citation>
    <scope>NUCLEOTIDE SEQUENCE</scope>
</reference>
<keyword evidence="8" id="KW-1133">Transmembrane helix</keyword>
<proteinExistence type="inferred from homology"/>
<evidence type="ECO:0008006" key="15">
    <source>
        <dbReference type="Google" id="ProtNLM"/>
    </source>
</evidence>
<keyword evidence="5" id="KW-0378">Hydrolase</keyword>
<gene>
    <name evidence="12" type="ORF">JXQ802_LOCUS20905</name>
    <name evidence="11" type="ORF">PYM288_LOCUS13973</name>
</gene>
<dbReference type="CDD" id="cd08662">
    <property type="entry name" value="M13"/>
    <property type="match status" value="1"/>
</dbReference>
<dbReference type="PANTHER" id="PTHR11733">
    <property type="entry name" value="ZINC METALLOPROTEASE FAMILY M13 NEPRILYSIN-RELATED"/>
    <property type="match status" value="1"/>
</dbReference>
<keyword evidence="14" id="KW-1185">Reference proteome</keyword>
<dbReference type="Gene3D" id="1.10.1380.10">
    <property type="entry name" value="Neutral endopeptidase , domain2"/>
    <property type="match status" value="1"/>
</dbReference>
<evidence type="ECO:0000259" key="9">
    <source>
        <dbReference type="Pfam" id="PF01431"/>
    </source>
</evidence>
<evidence type="ECO:0000256" key="8">
    <source>
        <dbReference type="SAM" id="Phobius"/>
    </source>
</evidence>
<dbReference type="PANTHER" id="PTHR11733:SF167">
    <property type="entry name" value="FI17812P1-RELATED"/>
    <property type="match status" value="1"/>
</dbReference>
<comment type="caution">
    <text evidence="11">The sequence shown here is derived from an EMBL/GenBank/DDBJ whole genome shotgun (WGS) entry which is preliminary data.</text>
</comment>
<evidence type="ECO:0000256" key="4">
    <source>
        <dbReference type="ARBA" id="ARBA00022723"/>
    </source>
</evidence>
<evidence type="ECO:0000256" key="7">
    <source>
        <dbReference type="ARBA" id="ARBA00023049"/>
    </source>
</evidence>
<feature type="domain" description="Peptidase M13 N-terminal" evidence="10">
    <location>
        <begin position="116"/>
        <end position="525"/>
    </location>
</feature>
<dbReference type="InterPro" id="IPR018497">
    <property type="entry name" value="Peptidase_M13_C"/>
</dbReference>
<feature type="transmembrane region" description="Helical" evidence="8">
    <location>
        <begin position="62"/>
        <end position="84"/>
    </location>
</feature>
<dbReference type="Gene3D" id="3.40.390.10">
    <property type="entry name" value="Collagenase (Catalytic Domain)"/>
    <property type="match status" value="1"/>
</dbReference>
<dbReference type="GO" id="GO:0005886">
    <property type="term" value="C:plasma membrane"/>
    <property type="evidence" value="ECO:0007669"/>
    <property type="project" value="TreeGrafter"/>
</dbReference>
<dbReference type="GO" id="GO:0004222">
    <property type="term" value="F:metalloendopeptidase activity"/>
    <property type="evidence" value="ECO:0007669"/>
    <property type="project" value="InterPro"/>
</dbReference>
<evidence type="ECO:0000256" key="6">
    <source>
        <dbReference type="ARBA" id="ARBA00022833"/>
    </source>
</evidence>
<evidence type="ECO:0000313" key="11">
    <source>
        <dbReference type="EMBL" id="CAF0988229.1"/>
    </source>
</evidence>
<sequence>MNRYHHFDDELDLNIRNSAAILHEVEIDEPYQLEVNSQISTHSSNYSKLKIFFLRRTLLERYLFFLTIFLLIILFIITIIYLRYSKENFYNSICLTPSCIQVSYEYYSSINQTIDPCENFHEFVCGNWIKKNIIPKGHSSWSIIKELTKKNIIILKNLLEQTSISLLLSNTEQQTIKYYQSCMNITESERLHIEPLEKFFQLNLNFTLNQWINLDKNQTWQQLFIYLIKIFSNQYEFTNIFPIKISPDEKNSTWYNIHINQPKLILDSRDYYINSTKNNQTNQNIREAYSKVGSDILQLLGFEKNDSIKRMDNIIQFETELAIVNLPMEILQKPLEKYYLMNLKQFQEQYKSIGFDIYLFLNDIFNVNISNPIKLNENDQIIVYSYELMLNISKILTNYLLTLNKSYIIIDHLLFSFVFDKILYLSPLFEKTLLPLKKELYGIDSLTERWEFCIKRTDEAFGYGLGALYSRAVFDETDRLKANELVKNIRISFEENLNNLQWIDEQSKIEAKKKLEKMNEKIGYPEFIKNQTKLNERYADYSIMENEYFNNAIQVQQREHRRRILKYRQKVDSIEWSITPRTVNAYYALQLNEIVFPAGILQSPLFHKDLPLAINYGAIGSVIGHEVTHGFDNEGREYDSNGNLRSWWTNISLNNFQEKTNCFIKQYSNFSIDGQYANGQRTLDENIADNGGVKISYFAYQKHKQRTLNTSNDLRLPSLNYNNDQLFFIAFAYTWCDIETSNSLHDDLISDPHSPASIRIFGTVQNSDEFSKAFSCRSNTMMNPSSKCQLW</sequence>
<feature type="domain" description="Peptidase M13 C-terminal" evidence="9">
    <location>
        <begin position="584"/>
        <end position="790"/>
    </location>
</feature>
<dbReference type="Proteomes" id="UP000663870">
    <property type="component" value="Unassembled WGS sequence"/>
</dbReference>
<dbReference type="EMBL" id="CAJNOL010000605">
    <property type="protein sequence ID" value="CAF1134992.1"/>
    <property type="molecule type" value="Genomic_DNA"/>
</dbReference>
<keyword evidence="4" id="KW-0479">Metal-binding</keyword>
<comment type="similarity">
    <text evidence="2">Belongs to the peptidase M13 family.</text>
</comment>
<evidence type="ECO:0000256" key="1">
    <source>
        <dbReference type="ARBA" id="ARBA00001947"/>
    </source>
</evidence>
<keyword evidence="7" id="KW-0482">Metalloprotease</keyword>
<comment type="cofactor">
    <cofactor evidence="1">
        <name>Zn(2+)</name>
        <dbReference type="ChEBI" id="CHEBI:29105"/>
    </cofactor>
</comment>
<keyword evidence="8" id="KW-0812">Transmembrane</keyword>
<dbReference type="PRINTS" id="PR00786">
    <property type="entry name" value="NEPRILYSIN"/>
</dbReference>
<dbReference type="Pfam" id="PF01431">
    <property type="entry name" value="Peptidase_M13"/>
    <property type="match status" value="1"/>
</dbReference>
<evidence type="ECO:0000256" key="5">
    <source>
        <dbReference type="ARBA" id="ARBA00022801"/>
    </source>
</evidence>
<evidence type="ECO:0000313" key="12">
    <source>
        <dbReference type="EMBL" id="CAF1134992.1"/>
    </source>
</evidence>
<evidence type="ECO:0000313" key="14">
    <source>
        <dbReference type="Proteomes" id="UP000663870"/>
    </source>
</evidence>
<dbReference type="InterPro" id="IPR000718">
    <property type="entry name" value="Peptidase_M13"/>
</dbReference>
<dbReference type="PROSITE" id="PS51885">
    <property type="entry name" value="NEPRILYSIN"/>
    <property type="match status" value="1"/>
</dbReference>
<dbReference type="AlphaFoldDB" id="A0A814FWK8"/>
<organism evidence="11 13">
    <name type="scientific">Rotaria sordida</name>
    <dbReference type="NCBI Taxonomy" id="392033"/>
    <lineage>
        <taxon>Eukaryota</taxon>
        <taxon>Metazoa</taxon>
        <taxon>Spiralia</taxon>
        <taxon>Gnathifera</taxon>
        <taxon>Rotifera</taxon>
        <taxon>Eurotatoria</taxon>
        <taxon>Bdelloidea</taxon>
        <taxon>Philodinida</taxon>
        <taxon>Philodinidae</taxon>
        <taxon>Rotaria</taxon>
    </lineage>
</organism>
<evidence type="ECO:0000256" key="2">
    <source>
        <dbReference type="ARBA" id="ARBA00007357"/>
    </source>
</evidence>
<keyword evidence="3" id="KW-0645">Protease</keyword>
<dbReference type="InterPro" id="IPR042089">
    <property type="entry name" value="Peptidase_M13_dom_2"/>
</dbReference>
<dbReference type="Pfam" id="PF05649">
    <property type="entry name" value="Peptidase_M13_N"/>
    <property type="match status" value="1"/>
</dbReference>
<name>A0A814FWK8_9BILA</name>
<keyword evidence="8" id="KW-0472">Membrane</keyword>
<dbReference type="Proteomes" id="UP000663854">
    <property type="component" value="Unassembled WGS sequence"/>
</dbReference>
<keyword evidence="6" id="KW-0862">Zinc</keyword>
<evidence type="ECO:0000256" key="3">
    <source>
        <dbReference type="ARBA" id="ARBA00022670"/>
    </source>
</evidence>
<dbReference type="GO" id="GO:0016485">
    <property type="term" value="P:protein processing"/>
    <property type="evidence" value="ECO:0007669"/>
    <property type="project" value="TreeGrafter"/>
</dbReference>
<accession>A0A814FWK8</accession>
<dbReference type="SUPFAM" id="SSF55486">
    <property type="entry name" value="Metalloproteases ('zincins'), catalytic domain"/>
    <property type="match status" value="1"/>
</dbReference>
<dbReference type="InterPro" id="IPR024079">
    <property type="entry name" value="MetalloPept_cat_dom_sf"/>
</dbReference>
<protein>
    <recommendedName>
        <fullName evidence="15">Endothelin-converting enzyme 1</fullName>
    </recommendedName>
</protein>
<dbReference type="InterPro" id="IPR008753">
    <property type="entry name" value="Peptidase_M13_N"/>
</dbReference>
<dbReference type="GO" id="GO:0046872">
    <property type="term" value="F:metal ion binding"/>
    <property type="evidence" value="ECO:0007669"/>
    <property type="project" value="UniProtKB-KW"/>
</dbReference>
<evidence type="ECO:0000313" key="13">
    <source>
        <dbReference type="Proteomes" id="UP000663854"/>
    </source>
</evidence>